<dbReference type="VEuPathDB" id="HostDB:ENSMUSG00000071104"/>
<keyword evidence="4" id="KW-1185">Reference proteome</keyword>
<dbReference type="Proteomes" id="UP000000589">
    <property type="component" value="Chromosome 8"/>
</dbReference>
<dbReference type="MGI" id="MGI:2685018">
    <property type="gene designation" value="Ccdc110"/>
</dbReference>
<dbReference type="Ensembl" id="ENSMUST00000174815.3">
    <property type="protein sequence ID" value="ENSMUSP00000134510.2"/>
    <property type="gene ID" value="ENSMUSG00000071104.11"/>
</dbReference>
<reference evidence="2 4" key="2">
    <citation type="journal article" date="2011" name="PLoS Biol.">
        <title>Modernizing reference genome assemblies.</title>
        <authorList>
            <person name="Church D.M."/>
            <person name="Schneider V.A."/>
            <person name="Graves T."/>
            <person name="Auger K."/>
            <person name="Cunningham F."/>
            <person name="Bouk N."/>
            <person name="Chen H.C."/>
            <person name="Agarwala R."/>
            <person name="McLaren W.M."/>
            <person name="Ritchie G.R."/>
            <person name="Albracht D."/>
            <person name="Kremitzki M."/>
            <person name="Rock S."/>
            <person name="Kotkiewicz H."/>
            <person name="Kremitzki C."/>
            <person name="Wollam A."/>
            <person name="Trani L."/>
            <person name="Fulton L."/>
            <person name="Fulton R."/>
            <person name="Matthews L."/>
            <person name="Whitehead S."/>
            <person name="Chow W."/>
            <person name="Torrance J."/>
            <person name="Dunn M."/>
            <person name="Harden G."/>
            <person name="Threadgold G."/>
            <person name="Wood J."/>
            <person name="Collins J."/>
            <person name="Heath P."/>
            <person name="Griffiths G."/>
            <person name="Pelan S."/>
            <person name="Grafham D."/>
            <person name="Eichler E.E."/>
            <person name="Weinstock G."/>
            <person name="Mardis E.R."/>
            <person name="Wilson R.K."/>
            <person name="Howe K."/>
            <person name="Flicek P."/>
            <person name="Hubbard T."/>
        </authorList>
    </citation>
    <scope>NUCLEOTIDE SEQUENCE [LARGE SCALE GENOMIC DNA]</scope>
    <source>
        <strain evidence="2 4">C57BL/6J</strain>
    </source>
</reference>
<sequence>MSPGYLPAPKAVLGSVPEKHLAEEDEVDSILLSASKILNSSEGVKESGGNEPGPTTSAGVVSGSADADSTERQHGTV</sequence>
<accession>G3UZI6</accession>
<gene>
    <name evidence="2 3" type="primary">Ccdc110</name>
</gene>
<dbReference type="AlphaFoldDB" id="G3UZI6"/>
<proteinExistence type="predicted"/>
<evidence type="ECO:0000313" key="3">
    <source>
        <dbReference type="MGI" id="MGI:2685018"/>
    </source>
</evidence>
<protein>
    <submittedName>
        <fullName evidence="2">Coiled-coil domain containing 110</fullName>
    </submittedName>
</protein>
<dbReference type="HOGENOM" id="CLU_198471_0_0_1"/>
<reference evidence="2 4" key="1">
    <citation type="journal article" date="2009" name="PLoS Biol.">
        <title>Lineage-specific biology revealed by a finished genome assembly of the mouse.</title>
        <authorList>
            <consortium name="Mouse Genome Sequencing Consortium"/>
            <person name="Church D.M."/>
            <person name="Goodstadt L."/>
            <person name="Hillier L.W."/>
            <person name="Zody M.C."/>
            <person name="Goldstein S."/>
            <person name="She X."/>
            <person name="Bult C.J."/>
            <person name="Agarwala R."/>
            <person name="Cherry J.L."/>
            <person name="DiCuccio M."/>
            <person name="Hlavina W."/>
            <person name="Kapustin Y."/>
            <person name="Meric P."/>
            <person name="Maglott D."/>
            <person name="Birtle Z."/>
            <person name="Marques A.C."/>
            <person name="Graves T."/>
            <person name="Zhou S."/>
            <person name="Teague B."/>
            <person name="Potamousis K."/>
            <person name="Churas C."/>
            <person name="Place M."/>
            <person name="Herschleb J."/>
            <person name="Runnheim R."/>
            <person name="Forrest D."/>
            <person name="Amos-Landgraf J."/>
            <person name="Schwartz D.C."/>
            <person name="Cheng Z."/>
            <person name="Lindblad-Toh K."/>
            <person name="Eichler E.E."/>
            <person name="Ponting C.P."/>
        </authorList>
    </citation>
    <scope>NUCLEOTIDE SEQUENCE [LARGE SCALE GENOMIC DNA]</scope>
    <source>
        <strain evidence="2 4">C57BL/6J</strain>
    </source>
</reference>
<dbReference type="GeneTree" id="ENSGT01140000283018"/>
<dbReference type="AGR" id="MGI:2685018"/>
<evidence type="ECO:0000313" key="2">
    <source>
        <dbReference type="Ensembl" id="ENSMUSP00000134510.2"/>
    </source>
</evidence>
<reference evidence="2" key="4">
    <citation type="submission" date="2025-09" db="UniProtKB">
        <authorList>
            <consortium name="Ensembl"/>
        </authorList>
    </citation>
    <scope>IDENTIFICATION</scope>
    <source>
        <strain evidence="2">C57BL/6J</strain>
    </source>
</reference>
<name>G3UZI6_MOUSE</name>
<reference evidence="2" key="3">
    <citation type="submission" date="2025-08" db="UniProtKB">
        <authorList>
            <consortium name="Ensembl"/>
        </authorList>
    </citation>
    <scope>IDENTIFICATION</scope>
    <source>
        <strain evidence="2">C57BL/6J</strain>
    </source>
</reference>
<evidence type="ECO:0000256" key="1">
    <source>
        <dbReference type="SAM" id="MobiDB-lite"/>
    </source>
</evidence>
<dbReference type="Bgee" id="ENSMUSG00000071104">
    <property type="expression patterns" value="Expressed in seminiferous tubule of testis and 20 other cell types or tissues"/>
</dbReference>
<feature type="region of interest" description="Disordered" evidence="1">
    <location>
        <begin position="41"/>
        <end position="77"/>
    </location>
</feature>
<evidence type="ECO:0000313" key="4">
    <source>
        <dbReference type="Proteomes" id="UP000000589"/>
    </source>
</evidence>
<organism evidence="2 4">
    <name type="scientific">Mus musculus</name>
    <name type="common">Mouse</name>
    <dbReference type="NCBI Taxonomy" id="10090"/>
    <lineage>
        <taxon>Eukaryota</taxon>
        <taxon>Metazoa</taxon>
        <taxon>Chordata</taxon>
        <taxon>Craniata</taxon>
        <taxon>Vertebrata</taxon>
        <taxon>Euteleostomi</taxon>
        <taxon>Mammalia</taxon>
        <taxon>Eutheria</taxon>
        <taxon>Euarchontoglires</taxon>
        <taxon>Glires</taxon>
        <taxon>Rodentia</taxon>
        <taxon>Myomorpha</taxon>
        <taxon>Muroidea</taxon>
        <taxon>Muridae</taxon>
        <taxon>Murinae</taxon>
        <taxon>Mus</taxon>
        <taxon>Mus</taxon>
    </lineage>
</organism>
<dbReference type="ExpressionAtlas" id="G3UZI6">
    <property type="expression patterns" value="baseline and differential"/>
</dbReference>